<dbReference type="VEuPathDB" id="VectorBase:ISCI008838"/>
<dbReference type="AlphaFoldDB" id="B7PXF3"/>
<accession>B7PXF3</accession>
<dbReference type="VEuPathDB" id="VectorBase:ISCP_027472"/>
<dbReference type="OrthoDB" id="6437593at2759"/>
<feature type="non-terminal residue" evidence="1">
    <location>
        <position position="160"/>
    </location>
</feature>
<dbReference type="PANTHER" id="PTHR33053:SF25">
    <property type="entry name" value="TRANSPOSASE DOMAIN-CONTAINING PROTEIN"/>
    <property type="match status" value="1"/>
</dbReference>
<gene>
    <name evidence="1" type="ORF">IscW_ISCW008838</name>
</gene>
<dbReference type="EMBL" id="DS813631">
    <property type="protein sequence ID" value="EEC11275.1"/>
    <property type="molecule type" value="Genomic_DNA"/>
</dbReference>
<dbReference type="VEuPathDB" id="VectorBase:ISCW008838"/>
<proteinExistence type="predicted"/>
<dbReference type="HOGENOM" id="CLU_104036_1_1_1"/>
<organism>
    <name type="scientific">Ixodes scapularis</name>
    <name type="common">Black-legged tick</name>
    <name type="synonym">Deer tick</name>
    <dbReference type="NCBI Taxonomy" id="6945"/>
    <lineage>
        <taxon>Eukaryota</taxon>
        <taxon>Metazoa</taxon>
        <taxon>Ecdysozoa</taxon>
        <taxon>Arthropoda</taxon>
        <taxon>Chelicerata</taxon>
        <taxon>Arachnida</taxon>
        <taxon>Acari</taxon>
        <taxon>Parasitiformes</taxon>
        <taxon>Ixodida</taxon>
        <taxon>Ixodoidea</taxon>
        <taxon>Ixodidae</taxon>
        <taxon>Ixodinae</taxon>
        <taxon>Ixodes</taxon>
    </lineage>
</organism>
<reference evidence="1" key="1">
    <citation type="submission" date="2008-03" db="EMBL/GenBank/DDBJ databases">
        <title>Annotation of Ixodes scapularis.</title>
        <authorList>
            <consortium name="Ixodes scapularis Genome Project Consortium"/>
            <person name="Caler E."/>
            <person name="Hannick L.I."/>
            <person name="Bidwell S."/>
            <person name="Joardar V."/>
            <person name="Thiagarajan M."/>
            <person name="Amedeo P."/>
            <person name="Galinsky K.J."/>
            <person name="Schobel S."/>
            <person name="Inman J."/>
            <person name="Hostetler J."/>
            <person name="Miller J."/>
            <person name="Hammond M."/>
            <person name="Megy K."/>
            <person name="Lawson D."/>
            <person name="Kodira C."/>
            <person name="Sutton G."/>
            <person name="Meyer J."/>
            <person name="Hill C.A."/>
            <person name="Birren B."/>
            <person name="Nene V."/>
            <person name="Collins F."/>
            <person name="Alarcon-Chaidez F."/>
            <person name="Wikel S."/>
            <person name="Strausberg R."/>
        </authorList>
    </citation>
    <scope>NUCLEOTIDE SEQUENCE [LARGE SCALE GENOMIC DNA]</scope>
    <source>
        <strain evidence="1">Wikel colony</strain>
    </source>
</reference>
<name>B7PXF3_IXOSC</name>
<dbReference type="PANTHER" id="PTHR33053">
    <property type="entry name" value="PROTEIN, PUTATIVE-RELATED"/>
    <property type="match status" value="1"/>
</dbReference>
<dbReference type="STRING" id="6945.B7PXF3"/>
<dbReference type="PaxDb" id="6945-B7PXF3"/>
<protein>
    <submittedName>
        <fullName evidence="1">PrC protein, putative</fullName>
    </submittedName>
</protein>
<sequence length="160" mass="18527">LSAANIELRHYVPSDMSRKPRGLADLDRWKASEFRLFLLYAGPVVLKSTIPDSLRDNFMTLHCAVSILCSPSSCAQYLDYAERLLAHFVETYIVLYGRHAVSHNVHGLIHVADDVRVHGCLHGYSAFPFENYMSKLKDYMRKPERPLEQLYNRIMEERKL</sequence>
<feature type="non-terminal residue" evidence="1">
    <location>
        <position position="1"/>
    </location>
</feature>
<evidence type="ECO:0000313" key="1">
    <source>
        <dbReference type="EMBL" id="EEC11275.1"/>
    </source>
</evidence>